<dbReference type="Ensembl" id="ENSDCDT00010007528.1">
    <property type="protein sequence ID" value="ENSDCDP00010007253.1"/>
    <property type="gene ID" value="ENSDCDG00010003125.1"/>
</dbReference>
<evidence type="ECO:0000259" key="3">
    <source>
        <dbReference type="PROSITE" id="PS50835"/>
    </source>
</evidence>
<evidence type="ECO:0000256" key="2">
    <source>
        <dbReference type="SAM" id="Phobius"/>
    </source>
</evidence>
<dbReference type="SMART" id="SM00407">
    <property type="entry name" value="IGc1"/>
    <property type="match status" value="1"/>
</dbReference>
<name>A0AAY4AE06_9TELE</name>
<keyword evidence="5" id="KW-1185">Reference proteome</keyword>
<evidence type="ECO:0000256" key="1">
    <source>
        <dbReference type="ARBA" id="ARBA00023319"/>
    </source>
</evidence>
<dbReference type="InterPro" id="IPR013783">
    <property type="entry name" value="Ig-like_fold"/>
</dbReference>
<reference evidence="4 5" key="1">
    <citation type="submission" date="2020-06" db="EMBL/GenBank/DDBJ databases">
        <authorList>
            <consortium name="Wellcome Sanger Institute Data Sharing"/>
        </authorList>
    </citation>
    <scope>NUCLEOTIDE SEQUENCE [LARGE SCALE GENOMIC DNA]</scope>
</reference>
<keyword evidence="2" id="KW-0812">Transmembrane</keyword>
<accession>A0AAY4AE06</accession>
<proteinExistence type="predicted"/>
<dbReference type="SUPFAM" id="SSF48726">
    <property type="entry name" value="Immunoglobulin"/>
    <property type="match status" value="2"/>
</dbReference>
<evidence type="ECO:0000313" key="5">
    <source>
        <dbReference type="Proteomes" id="UP000694580"/>
    </source>
</evidence>
<dbReference type="InterPro" id="IPR007110">
    <property type="entry name" value="Ig-like_dom"/>
</dbReference>
<protein>
    <recommendedName>
        <fullName evidence="3">Ig-like domain-containing protein</fullName>
    </recommendedName>
</protein>
<dbReference type="PANTHER" id="PTHR23411">
    <property type="entry name" value="TAPASIN"/>
    <property type="match status" value="1"/>
</dbReference>
<sequence>MRSNESFYTSVNGSADGVKIVQKPQEIFYNPSKDLETIYCEHNDSTHFYMYWYKQGSKKDMQLLVFSSAPESEAIEPPFDKSKYSTQRPVVTKISYLGFLELFDMASMCCANYEAYFGAGTKLTVLDPQKEIRGPVVEVLPPSEAELCKKKKKDNVTLLCVAKNFYPDHVYVSWEIDNDVKREKTKDVPIEKDGNYIISSRLRVPKKDWKSGKKFTCIVYYYNGTGYEPFQDRQISPSVLPVGFTLQRALTAKLAYAIFVAKSFFYGFFILILVKKRVSVLTHDH</sequence>
<reference evidence="4" key="2">
    <citation type="submission" date="2025-08" db="UniProtKB">
        <authorList>
            <consortium name="Ensembl"/>
        </authorList>
    </citation>
    <scope>IDENTIFICATION</scope>
</reference>
<dbReference type="PROSITE" id="PS50835">
    <property type="entry name" value="IG_LIKE"/>
    <property type="match status" value="1"/>
</dbReference>
<dbReference type="InterPro" id="IPR003597">
    <property type="entry name" value="Ig_C1-set"/>
</dbReference>
<dbReference type="InterPro" id="IPR036179">
    <property type="entry name" value="Ig-like_dom_sf"/>
</dbReference>
<keyword evidence="2" id="KW-0472">Membrane</keyword>
<feature type="transmembrane region" description="Helical" evidence="2">
    <location>
        <begin position="254"/>
        <end position="274"/>
    </location>
</feature>
<keyword evidence="2" id="KW-1133">Transmembrane helix</keyword>
<dbReference type="Pfam" id="PF07654">
    <property type="entry name" value="C1-set"/>
    <property type="match status" value="1"/>
</dbReference>
<feature type="domain" description="Ig-like" evidence="3">
    <location>
        <begin position="135"/>
        <end position="236"/>
    </location>
</feature>
<keyword evidence="1" id="KW-0393">Immunoglobulin domain</keyword>
<dbReference type="Proteomes" id="UP000694580">
    <property type="component" value="Chromosome 1"/>
</dbReference>
<dbReference type="GeneTree" id="ENSGT00940000164625"/>
<dbReference type="FunFam" id="2.60.40.10:FF:000463">
    <property type="entry name" value="Immunoglobulin heavy constant gamma 1"/>
    <property type="match status" value="1"/>
</dbReference>
<reference evidence="4" key="3">
    <citation type="submission" date="2025-09" db="UniProtKB">
        <authorList>
            <consortium name="Ensembl"/>
        </authorList>
    </citation>
    <scope>IDENTIFICATION</scope>
</reference>
<evidence type="ECO:0000313" key="4">
    <source>
        <dbReference type="Ensembl" id="ENSDCDP00010007253.1"/>
    </source>
</evidence>
<dbReference type="Gene3D" id="2.60.40.10">
    <property type="entry name" value="Immunoglobulins"/>
    <property type="match status" value="2"/>
</dbReference>
<dbReference type="InterPro" id="IPR050380">
    <property type="entry name" value="Immune_Resp_Modulators"/>
</dbReference>
<organism evidence="4 5">
    <name type="scientific">Denticeps clupeoides</name>
    <name type="common">denticle herring</name>
    <dbReference type="NCBI Taxonomy" id="299321"/>
    <lineage>
        <taxon>Eukaryota</taxon>
        <taxon>Metazoa</taxon>
        <taxon>Chordata</taxon>
        <taxon>Craniata</taxon>
        <taxon>Vertebrata</taxon>
        <taxon>Euteleostomi</taxon>
        <taxon>Actinopterygii</taxon>
        <taxon>Neopterygii</taxon>
        <taxon>Teleostei</taxon>
        <taxon>Clupei</taxon>
        <taxon>Clupeiformes</taxon>
        <taxon>Denticipitoidei</taxon>
        <taxon>Denticipitidae</taxon>
        <taxon>Denticeps</taxon>
    </lineage>
</organism>
<dbReference type="AlphaFoldDB" id="A0AAY4AE06"/>